<dbReference type="KEGG" id="parq:DSM112329_04601"/>
<feature type="transmembrane region" description="Helical" evidence="2">
    <location>
        <begin position="88"/>
        <end position="111"/>
    </location>
</feature>
<keyword evidence="2" id="KW-1133">Transmembrane helix</keyword>
<evidence type="ECO:0000256" key="1">
    <source>
        <dbReference type="SAM" id="MobiDB-lite"/>
    </source>
</evidence>
<evidence type="ECO:0000313" key="3">
    <source>
        <dbReference type="EMBL" id="XAY07711.1"/>
    </source>
</evidence>
<protein>
    <recommendedName>
        <fullName evidence="4">DUF4328 domain-containing protein</fullName>
    </recommendedName>
</protein>
<reference evidence="3" key="1">
    <citation type="submission" date="2022-12" db="EMBL/GenBank/DDBJ databases">
        <title>Paraconexibacter alkalitolerans sp. nov. and Baekduia alba sp. nov., isolated from soil and emended description of the genera Paraconexibacter (Chun et al., 2020) and Baekduia (An et al., 2020).</title>
        <authorList>
            <person name="Vieira S."/>
            <person name="Huber K.J."/>
            <person name="Geppert A."/>
            <person name="Wolf J."/>
            <person name="Neumann-Schaal M."/>
            <person name="Muesken M."/>
            <person name="Overmann J."/>
        </authorList>
    </citation>
    <scope>NUCLEOTIDE SEQUENCE</scope>
    <source>
        <strain evidence="3">AEG42_29</strain>
    </source>
</reference>
<sequence>MNSRIQMWCAWCGPAFVAVFFTGFIVAGMIPPPSPGWNAERVAAFYQEDTDSLRAGLVVMMISAGLTAPLVALISVQLRRIAGPDSPLPTLQLIGGTAGVLAILVPMWMFLAAAFEPTRDPQITEALNDLAFLPFIGNFPPACVQLAAIGVAILADQREKPILPRWVGYYNLWTAFLFLPGLLVVYFKDGAFAWNGAVVFWVVAVLFGNWFIVMSHVLRRAIREQRAEEESAAAGATAPPPTSADREAVPA</sequence>
<evidence type="ECO:0000256" key="2">
    <source>
        <dbReference type="SAM" id="Phobius"/>
    </source>
</evidence>
<feature type="transmembrane region" description="Helical" evidence="2">
    <location>
        <begin position="7"/>
        <end position="30"/>
    </location>
</feature>
<name>A0AAU7B1I4_9ACTN</name>
<feature type="transmembrane region" description="Helical" evidence="2">
    <location>
        <begin position="131"/>
        <end position="155"/>
    </location>
</feature>
<keyword evidence="2" id="KW-0812">Transmembrane</keyword>
<feature type="region of interest" description="Disordered" evidence="1">
    <location>
        <begin position="229"/>
        <end position="251"/>
    </location>
</feature>
<gene>
    <name evidence="3" type="ORF">DSM112329_04601</name>
</gene>
<evidence type="ECO:0008006" key="4">
    <source>
        <dbReference type="Google" id="ProtNLM"/>
    </source>
</evidence>
<organism evidence="3">
    <name type="scientific">Paraconexibacter sp. AEG42_29</name>
    <dbReference type="NCBI Taxonomy" id="2997339"/>
    <lineage>
        <taxon>Bacteria</taxon>
        <taxon>Bacillati</taxon>
        <taxon>Actinomycetota</taxon>
        <taxon>Thermoleophilia</taxon>
        <taxon>Solirubrobacterales</taxon>
        <taxon>Paraconexibacteraceae</taxon>
        <taxon>Paraconexibacter</taxon>
    </lineage>
</organism>
<keyword evidence="2" id="KW-0472">Membrane</keyword>
<feature type="transmembrane region" description="Helical" evidence="2">
    <location>
        <begin position="193"/>
        <end position="213"/>
    </location>
</feature>
<feature type="transmembrane region" description="Helical" evidence="2">
    <location>
        <begin position="167"/>
        <end position="187"/>
    </location>
</feature>
<dbReference type="AlphaFoldDB" id="A0AAU7B1I4"/>
<feature type="transmembrane region" description="Helical" evidence="2">
    <location>
        <begin position="55"/>
        <end position="76"/>
    </location>
</feature>
<proteinExistence type="predicted"/>
<dbReference type="EMBL" id="CP114014">
    <property type="protein sequence ID" value="XAY07711.1"/>
    <property type="molecule type" value="Genomic_DNA"/>
</dbReference>
<dbReference type="RefSeq" id="WP_354698903.1">
    <property type="nucleotide sequence ID" value="NZ_CP114014.1"/>
</dbReference>
<accession>A0AAU7B1I4</accession>